<dbReference type="SMART" id="SM00387">
    <property type="entry name" value="HATPase_c"/>
    <property type="match status" value="1"/>
</dbReference>
<feature type="coiled-coil region" evidence="8">
    <location>
        <begin position="4"/>
        <end position="31"/>
    </location>
</feature>
<keyword evidence="8" id="KW-0175">Coiled coil</keyword>
<reference evidence="12" key="1">
    <citation type="submission" date="2019-02" db="EMBL/GenBank/DDBJ databases">
        <authorList>
            <person name="Pothier F.J."/>
        </authorList>
    </citation>
    <scope>NUCLEOTIDE SEQUENCE</scope>
    <source>
        <strain evidence="12">CI-1B</strain>
    </source>
</reference>
<dbReference type="InterPro" id="IPR005467">
    <property type="entry name" value="His_kinase_dom"/>
</dbReference>
<dbReference type="GO" id="GO:0009927">
    <property type="term" value="F:histidine phosphotransfer kinase activity"/>
    <property type="evidence" value="ECO:0007669"/>
    <property type="project" value="TreeGrafter"/>
</dbReference>
<dbReference type="InterPro" id="IPR011006">
    <property type="entry name" value="CheY-like_superfamily"/>
</dbReference>
<dbReference type="InterPro" id="IPR029016">
    <property type="entry name" value="GAF-like_dom_sf"/>
</dbReference>
<evidence type="ECO:0000313" key="13">
    <source>
        <dbReference type="Proteomes" id="UP000328092"/>
    </source>
</evidence>
<dbReference type="SMART" id="SM00065">
    <property type="entry name" value="GAF"/>
    <property type="match status" value="1"/>
</dbReference>
<evidence type="ECO:0000256" key="5">
    <source>
        <dbReference type="ARBA" id="ARBA00022777"/>
    </source>
</evidence>
<comment type="caution">
    <text evidence="12">The sequence shown here is derived from an EMBL/GenBank/DDBJ whole genome shotgun (WGS) entry which is preliminary data.</text>
</comment>
<dbReference type="PRINTS" id="PR00344">
    <property type="entry name" value="BCTRLSENSOR"/>
</dbReference>
<evidence type="ECO:0000256" key="7">
    <source>
        <dbReference type="PROSITE-ProRule" id="PRU00169"/>
    </source>
</evidence>
<dbReference type="CDD" id="cd00082">
    <property type="entry name" value="HisKA"/>
    <property type="match status" value="1"/>
</dbReference>
<dbReference type="Gene3D" id="3.30.565.10">
    <property type="entry name" value="Histidine kinase-like ATPase, C-terminal domain"/>
    <property type="match status" value="1"/>
</dbReference>
<comment type="catalytic activity">
    <reaction evidence="1">
        <text>ATP + protein L-histidine = ADP + protein N-phospho-L-histidine.</text>
        <dbReference type="EC" id="2.7.13.3"/>
    </reaction>
</comment>
<dbReference type="InterPro" id="IPR003661">
    <property type="entry name" value="HisK_dim/P_dom"/>
</dbReference>
<keyword evidence="5 12" id="KW-0418">Kinase</keyword>
<dbReference type="Gene3D" id="3.40.50.2300">
    <property type="match status" value="2"/>
</dbReference>
<dbReference type="PROSITE" id="PS50110">
    <property type="entry name" value="RESPONSE_REGULATORY"/>
    <property type="match status" value="2"/>
</dbReference>
<evidence type="ECO:0000256" key="8">
    <source>
        <dbReference type="SAM" id="Coils"/>
    </source>
</evidence>
<evidence type="ECO:0000259" key="11">
    <source>
        <dbReference type="PROSITE" id="PS50110"/>
    </source>
</evidence>
<feature type="domain" description="Histidine kinase" evidence="10">
    <location>
        <begin position="227"/>
        <end position="449"/>
    </location>
</feature>
<feature type="region of interest" description="Disordered" evidence="9">
    <location>
        <begin position="447"/>
        <end position="467"/>
    </location>
</feature>
<dbReference type="Pfam" id="PF02518">
    <property type="entry name" value="HATPase_c"/>
    <property type="match status" value="1"/>
</dbReference>
<dbReference type="EC" id="2.7.13.3" evidence="2"/>
<dbReference type="SUPFAM" id="SSF55874">
    <property type="entry name" value="ATPase domain of HSP90 chaperone/DNA topoisomerase II/histidine kinase"/>
    <property type="match status" value="1"/>
</dbReference>
<dbReference type="Gene3D" id="3.30.450.40">
    <property type="match status" value="1"/>
</dbReference>
<accession>A0A508SRZ4</accession>
<dbReference type="OrthoDB" id="9810730at2"/>
<dbReference type="InterPro" id="IPR036097">
    <property type="entry name" value="HisK_dim/P_sf"/>
</dbReference>
<keyword evidence="13" id="KW-1185">Reference proteome</keyword>
<dbReference type="PROSITE" id="PS50109">
    <property type="entry name" value="HIS_KIN"/>
    <property type="match status" value="1"/>
</dbReference>
<organism evidence="12 13">
    <name type="scientific">Bradyrhizobium ivorense</name>
    <dbReference type="NCBI Taxonomy" id="2511166"/>
    <lineage>
        <taxon>Bacteria</taxon>
        <taxon>Pseudomonadati</taxon>
        <taxon>Pseudomonadota</taxon>
        <taxon>Alphaproteobacteria</taxon>
        <taxon>Hyphomicrobiales</taxon>
        <taxon>Nitrobacteraceae</taxon>
        <taxon>Bradyrhizobium</taxon>
    </lineage>
</organism>
<dbReference type="EMBL" id="CAADFC020000004">
    <property type="protein sequence ID" value="VIO65159.1"/>
    <property type="molecule type" value="Genomic_DNA"/>
</dbReference>
<feature type="modified residue" description="4-aspartylphosphate" evidence="7">
    <location>
        <position position="524"/>
    </location>
</feature>
<feature type="modified residue" description="4-aspartylphosphate" evidence="7">
    <location>
        <position position="643"/>
    </location>
</feature>
<dbReference type="SUPFAM" id="SSF55781">
    <property type="entry name" value="GAF domain-like"/>
    <property type="match status" value="1"/>
</dbReference>
<dbReference type="CDD" id="cd16922">
    <property type="entry name" value="HATPase_EvgS-ArcB-TorS-like"/>
    <property type="match status" value="1"/>
</dbReference>
<dbReference type="SMART" id="SM00388">
    <property type="entry name" value="HisKA"/>
    <property type="match status" value="1"/>
</dbReference>
<dbReference type="InterPro" id="IPR004358">
    <property type="entry name" value="Sig_transdc_His_kin-like_C"/>
</dbReference>
<dbReference type="Proteomes" id="UP000328092">
    <property type="component" value="Unassembled WGS sequence"/>
</dbReference>
<keyword evidence="4 12" id="KW-0808">Transferase</keyword>
<dbReference type="FunFam" id="3.30.565.10:FF:000010">
    <property type="entry name" value="Sensor histidine kinase RcsC"/>
    <property type="match status" value="1"/>
</dbReference>
<keyword evidence="3 7" id="KW-0597">Phosphoprotein</keyword>
<dbReference type="GO" id="GO:0000155">
    <property type="term" value="F:phosphorelay sensor kinase activity"/>
    <property type="evidence" value="ECO:0007669"/>
    <property type="project" value="InterPro"/>
</dbReference>
<dbReference type="SUPFAM" id="SSF52172">
    <property type="entry name" value="CheY-like"/>
    <property type="match status" value="2"/>
</dbReference>
<dbReference type="Gene3D" id="1.10.287.130">
    <property type="match status" value="1"/>
</dbReference>
<name>A0A508SRZ4_9BRAD</name>
<gene>
    <name evidence="12" type="primary">barA_1</name>
    <name evidence="12" type="ORF">CI1B_02560</name>
</gene>
<feature type="domain" description="Response regulatory" evidence="11">
    <location>
        <begin position="594"/>
        <end position="710"/>
    </location>
</feature>
<evidence type="ECO:0000256" key="2">
    <source>
        <dbReference type="ARBA" id="ARBA00012438"/>
    </source>
</evidence>
<evidence type="ECO:0000259" key="10">
    <source>
        <dbReference type="PROSITE" id="PS50109"/>
    </source>
</evidence>
<evidence type="ECO:0000256" key="6">
    <source>
        <dbReference type="ARBA" id="ARBA00023012"/>
    </source>
</evidence>
<sequence length="724" mass="78872">MDNLGDADAQLARLKKRFDREQRARAESEAIAERALSELYTKKKEIELLQLITVAANEASTVDDAMRTALDGVCAHTRWPVGHVHLTDPAGALLSTKLWHLDHPERYKAFRDVSEALTFAPGTGLPGRVLEGGKPAWIVDVTKDDNFPRSKAALDCGLRAAFAFPVLVGDEVAAVMEFFSDEPAEPDDAKLTIMAHVGSQLGRVIERRRAEDALRLASQHKSQFLANMSHELRTPLNAIIGITEMLQEDARDANREDEFEPLDRVVRAARHLLAVINDILDLSKIEAGKMDLHVGSFAIASVVEDVVHTVGTLAAKNNNALRLECPADIGVMSADQTRIRQALLNLVSNAAKFTENGTITISVDRAVAETGEWIVIAVADTGIGLTAEQKGRLFQDFVQADASTTRKYGGTGLGLAISRRFCQMMGGDITVESEPGKGSTFTIRLPAGGTSSAAPVQPATPQPTPRARSIDRAPLILVIDDEDSVRDVTTHFLRREGFAVTTANGGREGLRLARELQPAAITLDVMMPDLDGWTVLAAIKGDPATAGIPVVLMTIVDEKNRGYSLGAADYMVKPVDWSALAGVLRAICQSAGRSVLVVDDDDTMRSGLRRVLHENGWQVAEAENGRVALARLAEARPDVIVVDLLMPEMDGFELLDALRSNGAWRDIPALVLTAKDLTDDDRTRLNVGIERILQKRDRHELLGEVRDVLDRCIERRRGENVAVP</sequence>
<dbReference type="Pfam" id="PF00512">
    <property type="entry name" value="HisKA"/>
    <property type="match status" value="1"/>
</dbReference>
<evidence type="ECO:0000256" key="9">
    <source>
        <dbReference type="SAM" id="MobiDB-lite"/>
    </source>
</evidence>
<dbReference type="AlphaFoldDB" id="A0A508SRZ4"/>
<dbReference type="GO" id="GO:0005886">
    <property type="term" value="C:plasma membrane"/>
    <property type="evidence" value="ECO:0007669"/>
    <property type="project" value="TreeGrafter"/>
</dbReference>
<dbReference type="InterPro" id="IPR036890">
    <property type="entry name" value="HATPase_C_sf"/>
</dbReference>
<evidence type="ECO:0000313" key="12">
    <source>
        <dbReference type="EMBL" id="VIO65159.1"/>
    </source>
</evidence>
<evidence type="ECO:0000256" key="3">
    <source>
        <dbReference type="ARBA" id="ARBA00022553"/>
    </source>
</evidence>
<dbReference type="PANTHER" id="PTHR43047">
    <property type="entry name" value="TWO-COMPONENT HISTIDINE PROTEIN KINASE"/>
    <property type="match status" value="1"/>
</dbReference>
<dbReference type="InterPro" id="IPR003594">
    <property type="entry name" value="HATPase_dom"/>
</dbReference>
<evidence type="ECO:0000256" key="4">
    <source>
        <dbReference type="ARBA" id="ARBA00022679"/>
    </source>
</evidence>
<dbReference type="RefSeq" id="WP_139857082.1">
    <property type="nucleotide sequence ID" value="NZ_CAADFC020000004.1"/>
</dbReference>
<feature type="domain" description="Response regulatory" evidence="11">
    <location>
        <begin position="475"/>
        <end position="588"/>
    </location>
</feature>
<dbReference type="PANTHER" id="PTHR43047:SF72">
    <property type="entry name" value="OSMOSENSING HISTIDINE PROTEIN KINASE SLN1"/>
    <property type="match status" value="1"/>
</dbReference>
<dbReference type="InterPro" id="IPR001789">
    <property type="entry name" value="Sig_transdc_resp-reg_receiver"/>
</dbReference>
<evidence type="ECO:0000256" key="1">
    <source>
        <dbReference type="ARBA" id="ARBA00000085"/>
    </source>
</evidence>
<protein>
    <recommendedName>
        <fullName evidence="2">histidine kinase</fullName>
        <ecNumber evidence="2">2.7.13.3</ecNumber>
    </recommendedName>
</protein>
<dbReference type="InterPro" id="IPR003018">
    <property type="entry name" value="GAF"/>
</dbReference>
<dbReference type="Pfam" id="PF13185">
    <property type="entry name" value="GAF_2"/>
    <property type="match status" value="1"/>
</dbReference>
<keyword evidence="6" id="KW-0902">Two-component regulatory system</keyword>
<dbReference type="CDD" id="cd00156">
    <property type="entry name" value="REC"/>
    <property type="match status" value="1"/>
</dbReference>
<dbReference type="Pfam" id="PF00072">
    <property type="entry name" value="Response_reg"/>
    <property type="match status" value="2"/>
</dbReference>
<proteinExistence type="predicted"/>
<dbReference type="SUPFAM" id="SSF47384">
    <property type="entry name" value="Homodimeric domain of signal transducing histidine kinase"/>
    <property type="match status" value="1"/>
</dbReference>
<dbReference type="SMART" id="SM00448">
    <property type="entry name" value="REC"/>
    <property type="match status" value="2"/>
</dbReference>